<evidence type="ECO:0000313" key="2">
    <source>
        <dbReference type="EMBL" id="QKX61624.1"/>
    </source>
</evidence>
<keyword evidence="3" id="KW-1185">Reference proteome</keyword>
<dbReference type="Pfam" id="PF20516">
    <property type="entry name" value="PDDEXK_12"/>
    <property type="match status" value="1"/>
</dbReference>
<protein>
    <recommendedName>
        <fullName evidence="1">PD-(D/E)XK nuclease-like domain-containing protein</fullName>
    </recommendedName>
</protein>
<dbReference type="Proteomes" id="UP000509510">
    <property type="component" value="Chromosome V"/>
</dbReference>
<reference evidence="3" key="1">
    <citation type="submission" date="2020-06" db="EMBL/GenBank/DDBJ databases">
        <title>A chromosome-scale genome assembly of Talaromyces rugulosus W13939.</title>
        <authorList>
            <person name="Wang B."/>
            <person name="Guo L."/>
            <person name="Ye K."/>
            <person name="Wang L."/>
        </authorList>
    </citation>
    <scope>NUCLEOTIDE SEQUENCE [LARGE SCALE GENOMIC DNA]</scope>
    <source>
        <strain evidence="3">W13939</strain>
    </source>
</reference>
<dbReference type="KEGG" id="trg:TRUGW13939_08776"/>
<dbReference type="RefSeq" id="XP_035347798.1">
    <property type="nucleotide sequence ID" value="XM_035491905.1"/>
</dbReference>
<gene>
    <name evidence="2" type="ORF">TRUGW13939_08776</name>
</gene>
<evidence type="ECO:0000313" key="3">
    <source>
        <dbReference type="Proteomes" id="UP000509510"/>
    </source>
</evidence>
<dbReference type="GeneID" id="55996264"/>
<sequence length="259" mass="29358">MDLQDWSRIEGLDREYYQDIPDYAYTNVQPPDAGSLWQQLEKIYLNARDCDTYGKDENAWCLDVVQPLLNSVLEGTMLRQSQQIEKDLLPTAANSLSKLNKKADYSFEFSGGPDAFDLYQKVSFGGLGMNISQTTDAYTKLVALFSGLEVKPDDGGKKEALAQLTIWLTAGIRRTAQLYQIAEEGSAEGHVPPTLGFTVIGHDWHIYMAYDLGKEMHVIGPISTIYADTRSIYGIFKIRDLLRRAIQYAEEDYWPWLCD</sequence>
<feature type="domain" description="PD-(D/E)XK nuclease-like" evidence="1">
    <location>
        <begin position="29"/>
        <end position="254"/>
    </location>
</feature>
<dbReference type="EMBL" id="CP055902">
    <property type="protein sequence ID" value="QKX61624.1"/>
    <property type="molecule type" value="Genomic_DNA"/>
</dbReference>
<evidence type="ECO:0000259" key="1">
    <source>
        <dbReference type="Pfam" id="PF20516"/>
    </source>
</evidence>
<dbReference type="InterPro" id="IPR046797">
    <property type="entry name" value="PDDEXK_12"/>
</dbReference>
<accession>A0A7H8R5G6</accession>
<proteinExistence type="predicted"/>
<organism evidence="2 3">
    <name type="scientific">Talaromyces rugulosus</name>
    <name type="common">Penicillium rugulosum</name>
    <dbReference type="NCBI Taxonomy" id="121627"/>
    <lineage>
        <taxon>Eukaryota</taxon>
        <taxon>Fungi</taxon>
        <taxon>Dikarya</taxon>
        <taxon>Ascomycota</taxon>
        <taxon>Pezizomycotina</taxon>
        <taxon>Eurotiomycetes</taxon>
        <taxon>Eurotiomycetidae</taxon>
        <taxon>Eurotiales</taxon>
        <taxon>Trichocomaceae</taxon>
        <taxon>Talaromyces</taxon>
        <taxon>Talaromyces sect. Islandici</taxon>
    </lineage>
</organism>
<dbReference type="OrthoDB" id="4161186at2759"/>
<dbReference type="AlphaFoldDB" id="A0A7H8R5G6"/>
<name>A0A7H8R5G6_TALRU</name>